<dbReference type="Pfam" id="PF00069">
    <property type="entry name" value="Pkinase"/>
    <property type="match status" value="1"/>
</dbReference>
<dbReference type="SUPFAM" id="SSF56112">
    <property type="entry name" value="Protein kinase-like (PK-like)"/>
    <property type="match status" value="1"/>
</dbReference>
<dbReference type="PANTHER" id="PTHR11909">
    <property type="entry name" value="CASEIN KINASE-RELATED"/>
    <property type="match status" value="1"/>
</dbReference>
<dbReference type="Gene3D" id="1.10.510.10">
    <property type="entry name" value="Transferase(Phosphotransferase) domain 1"/>
    <property type="match status" value="1"/>
</dbReference>
<proteinExistence type="predicted"/>
<dbReference type="InterPro" id="IPR000719">
    <property type="entry name" value="Prot_kinase_dom"/>
</dbReference>
<name>A0A1R2AN51_9CILI</name>
<evidence type="ECO:0000313" key="3">
    <source>
        <dbReference type="EMBL" id="OMJ65916.1"/>
    </source>
</evidence>
<sequence>MLNSMLENRYKVLKLLHQGENNQIFKALDTSTSGKVALKIETSENHSLILHEIEVLTDLYNLIGFPRILSQGKHKGRDYIILNYLGKSLHAKFLTLNSKFTLSCVLRLAEEFLYRIESLHKAGYIHNDLRPENVATGYGLNWQSLFFVGFTYATKYIDNDNKRHVLCNDIRILSSNINFSSVNVMNRINSSRRDDLESIIYILIYFYIGTLPWICNKHMSEIDIIKAKVSIVLEPLCKNYPFEFINCLRYVRGLEYDQEPDYEMFM</sequence>
<dbReference type="GO" id="GO:0004672">
    <property type="term" value="F:protein kinase activity"/>
    <property type="evidence" value="ECO:0007669"/>
    <property type="project" value="InterPro"/>
</dbReference>
<dbReference type="GO" id="GO:0005524">
    <property type="term" value="F:ATP binding"/>
    <property type="evidence" value="ECO:0007669"/>
    <property type="project" value="InterPro"/>
</dbReference>
<keyword evidence="4" id="KW-1185">Reference proteome</keyword>
<dbReference type="EMBL" id="MPUH01001889">
    <property type="protein sequence ID" value="OMJ65916.1"/>
    <property type="molecule type" value="Genomic_DNA"/>
</dbReference>
<reference evidence="3 4" key="1">
    <citation type="submission" date="2016-11" db="EMBL/GenBank/DDBJ databases">
        <title>The macronuclear genome of Stentor coeruleus: a giant cell with tiny introns.</title>
        <authorList>
            <person name="Slabodnick M."/>
            <person name="Ruby J.G."/>
            <person name="Reiff S.B."/>
            <person name="Swart E.C."/>
            <person name="Gosai S."/>
            <person name="Prabakaran S."/>
            <person name="Witkowska E."/>
            <person name="Larue G.E."/>
            <person name="Fisher S."/>
            <person name="Freeman R.M."/>
            <person name="Gunawardena J."/>
            <person name="Chu W."/>
            <person name="Stover N.A."/>
            <person name="Gregory B.D."/>
            <person name="Nowacki M."/>
            <person name="Derisi J."/>
            <person name="Roy S.W."/>
            <person name="Marshall W.F."/>
            <person name="Sood P."/>
        </authorList>
    </citation>
    <scope>NUCLEOTIDE SEQUENCE [LARGE SCALE GENOMIC DNA]</scope>
    <source>
        <strain evidence="3">WM001</strain>
    </source>
</reference>
<gene>
    <name evidence="3" type="ORF">SteCoe_37425</name>
</gene>
<organism evidence="3 4">
    <name type="scientific">Stentor coeruleus</name>
    <dbReference type="NCBI Taxonomy" id="5963"/>
    <lineage>
        <taxon>Eukaryota</taxon>
        <taxon>Sar</taxon>
        <taxon>Alveolata</taxon>
        <taxon>Ciliophora</taxon>
        <taxon>Postciliodesmatophora</taxon>
        <taxon>Heterotrichea</taxon>
        <taxon>Heterotrichida</taxon>
        <taxon>Stentoridae</taxon>
        <taxon>Stentor</taxon>
    </lineage>
</organism>
<comment type="caution">
    <text evidence="3">The sequence shown here is derived from an EMBL/GenBank/DDBJ whole genome shotgun (WGS) entry which is preliminary data.</text>
</comment>
<dbReference type="Proteomes" id="UP000187209">
    <property type="component" value="Unassembled WGS sequence"/>
</dbReference>
<dbReference type="PROSITE" id="PS50011">
    <property type="entry name" value="PROTEIN_KINASE_DOM"/>
    <property type="match status" value="1"/>
</dbReference>
<dbReference type="InterPro" id="IPR011009">
    <property type="entry name" value="Kinase-like_dom_sf"/>
</dbReference>
<dbReference type="InterPro" id="IPR050235">
    <property type="entry name" value="CK1_Ser-Thr_kinase"/>
</dbReference>
<evidence type="ECO:0000313" key="4">
    <source>
        <dbReference type="Proteomes" id="UP000187209"/>
    </source>
</evidence>
<dbReference type="SMART" id="SM00220">
    <property type="entry name" value="S_TKc"/>
    <property type="match status" value="1"/>
</dbReference>
<evidence type="ECO:0000256" key="1">
    <source>
        <dbReference type="ARBA" id="ARBA00023860"/>
    </source>
</evidence>
<dbReference type="AlphaFoldDB" id="A0A1R2AN51"/>
<feature type="domain" description="Protein kinase" evidence="2">
    <location>
        <begin position="10"/>
        <end position="266"/>
    </location>
</feature>
<accession>A0A1R2AN51</accession>
<protein>
    <recommendedName>
        <fullName evidence="1">Casein kinase I</fullName>
    </recommendedName>
</protein>
<evidence type="ECO:0000259" key="2">
    <source>
        <dbReference type="PROSITE" id="PS50011"/>
    </source>
</evidence>